<feature type="domain" description="Tyr recombinase" evidence="6">
    <location>
        <begin position="188"/>
        <end position="392"/>
    </location>
</feature>
<organism evidence="8 9">
    <name type="scientific">Deinococcus arboris</name>
    <dbReference type="NCBI Taxonomy" id="2682977"/>
    <lineage>
        <taxon>Bacteria</taxon>
        <taxon>Thermotogati</taxon>
        <taxon>Deinococcota</taxon>
        <taxon>Deinococci</taxon>
        <taxon>Deinococcales</taxon>
        <taxon>Deinococcaceae</taxon>
        <taxon>Deinococcus</taxon>
    </lineage>
</organism>
<dbReference type="Gene3D" id="1.10.443.10">
    <property type="entry name" value="Intergrase catalytic core"/>
    <property type="match status" value="1"/>
</dbReference>
<evidence type="ECO:0000259" key="7">
    <source>
        <dbReference type="PROSITE" id="PS51900"/>
    </source>
</evidence>
<dbReference type="SUPFAM" id="SSF56349">
    <property type="entry name" value="DNA breaking-rejoining enzymes"/>
    <property type="match status" value="1"/>
</dbReference>
<proteinExistence type="inferred from homology"/>
<sequence length="398" mass="44358">MPIQRSKRKLGSVFQRKQDGRWAAAVSLPNGKRITRYVSPAEPNPERAAHALLAKLITEAEQGEIVPPSQMTLEKWLAEYLRRANRGKAPATVKDREYSASYLNAAMGSTRLERLTSQQIQRWADTAVHPTREALKAHRKYEGQPLSQRAKQKALQMLRSALTEAVGLGHIPRNPALPVKLERRASKPKGVAWTPAQAQAFLLANEGTSLAPLWKLALQTGARLGELLALQASDYDPDRRILRIERTLKYGGEGAGKAARRTVGAPKTERANRSFPLSPDAQETIEAALARREALRTKAGPAWMAGDWLFPAETGQLIPHGNAHRAWREALKRAPDVPVVRPHDLRHTFISLALRRGVKPEVVARMVGHSSPLITMRIYRQVFEDEFEDAREMITGLV</sequence>
<comment type="caution">
    <text evidence="8">The sequence shown here is derived from an EMBL/GenBank/DDBJ whole genome shotgun (WGS) entry which is preliminary data.</text>
</comment>
<dbReference type="GO" id="GO:0015074">
    <property type="term" value="P:DNA integration"/>
    <property type="evidence" value="ECO:0007669"/>
    <property type="project" value="InterPro"/>
</dbReference>
<dbReference type="RefSeq" id="WP_157458911.1">
    <property type="nucleotide sequence ID" value="NZ_WQLB01000009.1"/>
</dbReference>
<dbReference type="InterPro" id="IPR044068">
    <property type="entry name" value="CB"/>
</dbReference>
<accession>A0A7C9LTU1</accession>
<dbReference type="CDD" id="cd01189">
    <property type="entry name" value="INT_ICEBs1_C_like"/>
    <property type="match status" value="1"/>
</dbReference>
<gene>
    <name evidence="8" type="ORF">GO986_08795</name>
</gene>
<dbReference type="AlphaFoldDB" id="A0A7C9LTU1"/>
<dbReference type="InterPro" id="IPR050090">
    <property type="entry name" value="Tyrosine_recombinase_XerCD"/>
</dbReference>
<feature type="domain" description="Core-binding (CB)" evidence="7">
    <location>
        <begin position="71"/>
        <end position="166"/>
    </location>
</feature>
<dbReference type="PROSITE" id="PS51898">
    <property type="entry name" value="TYR_RECOMBINASE"/>
    <property type="match status" value="1"/>
</dbReference>
<dbReference type="Pfam" id="PF00589">
    <property type="entry name" value="Phage_integrase"/>
    <property type="match status" value="1"/>
</dbReference>
<keyword evidence="2 4" id="KW-0238">DNA-binding</keyword>
<evidence type="ECO:0000313" key="9">
    <source>
        <dbReference type="Proteomes" id="UP000483286"/>
    </source>
</evidence>
<dbReference type="Gene3D" id="1.10.150.130">
    <property type="match status" value="1"/>
</dbReference>
<dbReference type="EMBL" id="WQLB01000009">
    <property type="protein sequence ID" value="MVN86860.1"/>
    <property type="molecule type" value="Genomic_DNA"/>
</dbReference>
<evidence type="ECO:0000256" key="4">
    <source>
        <dbReference type="PROSITE-ProRule" id="PRU01248"/>
    </source>
</evidence>
<keyword evidence="3" id="KW-0233">DNA recombination</keyword>
<name>A0A7C9LTU1_9DEIO</name>
<feature type="region of interest" description="Disordered" evidence="5">
    <location>
        <begin position="255"/>
        <end position="275"/>
    </location>
</feature>
<dbReference type="InterPro" id="IPR013762">
    <property type="entry name" value="Integrase-like_cat_sf"/>
</dbReference>
<dbReference type="PANTHER" id="PTHR30349">
    <property type="entry name" value="PHAGE INTEGRASE-RELATED"/>
    <property type="match status" value="1"/>
</dbReference>
<dbReference type="InterPro" id="IPR002104">
    <property type="entry name" value="Integrase_catalytic"/>
</dbReference>
<dbReference type="PROSITE" id="PS51900">
    <property type="entry name" value="CB"/>
    <property type="match status" value="1"/>
</dbReference>
<dbReference type="GO" id="GO:0003677">
    <property type="term" value="F:DNA binding"/>
    <property type="evidence" value="ECO:0007669"/>
    <property type="project" value="UniProtKB-UniRule"/>
</dbReference>
<dbReference type="GO" id="GO:0006310">
    <property type="term" value="P:DNA recombination"/>
    <property type="evidence" value="ECO:0007669"/>
    <property type="project" value="UniProtKB-KW"/>
</dbReference>
<dbReference type="InterPro" id="IPR011010">
    <property type="entry name" value="DNA_brk_join_enz"/>
</dbReference>
<evidence type="ECO:0000256" key="2">
    <source>
        <dbReference type="ARBA" id="ARBA00023125"/>
    </source>
</evidence>
<evidence type="ECO:0000256" key="1">
    <source>
        <dbReference type="ARBA" id="ARBA00008857"/>
    </source>
</evidence>
<evidence type="ECO:0000313" key="8">
    <source>
        <dbReference type="EMBL" id="MVN86860.1"/>
    </source>
</evidence>
<keyword evidence="9" id="KW-1185">Reference proteome</keyword>
<evidence type="ECO:0000256" key="3">
    <source>
        <dbReference type="ARBA" id="ARBA00023172"/>
    </source>
</evidence>
<reference evidence="8 9" key="1">
    <citation type="submission" date="2019-12" db="EMBL/GenBank/DDBJ databases">
        <title>Deinococcus sp. HMF7620 Genome sequencing and assembly.</title>
        <authorList>
            <person name="Kang H."/>
            <person name="Kim H."/>
            <person name="Joh K."/>
        </authorList>
    </citation>
    <scope>NUCLEOTIDE SEQUENCE [LARGE SCALE GENOMIC DNA]</scope>
    <source>
        <strain evidence="8 9">HMF7620</strain>
    </source>
</reference>
<dbReference type="Proteomes" id="UP000483286">
    <property type="component" value="Unassembled WGS sequence"/>
</dbReference>
<protein>
    <submittedName>
        <fullName evidence="8">Tyrosine-type recombinase/integrase</fullName>
    </submittedName>
</protein>
<evidence type="ECO:0000256" key="5">
    <source>
        <dbReference type="SAM" id="MobiDB-lite"/>
    </source>
</evidence>
<comment type="similarity">
    <text evidence="1">Belongs to the 'phage' integrase family.</text>
</comment>
<dbReference type="PANTHER" id="PTHR30349:SF64">
    <property type="entry name" value="PROPHAGE INTEGRASE INTD-RELATED"/>
    <property type="match status" value="1"/>
</dbReference>
<evidence type="ECO:0000259" key="6">
    <source>
        <dbReference type="PROSITE" id="PS51898"/>
    </source>
</evidence>
<dbReference type="InterPro" id="IPR010998">
    <property type="entry name" value="Integrase_recombinase_N"/>
</dbReference>